<dbReference type="Pfam" id="PF05170">
    <property type="entry name" value="AsmA"/>
    <property type="match status" value="1"/>
</dbReference>
<evidence type="ECO:0000256" key="1">
    <source>
        <dbReference type="SAM" id="Phobius"/>
    </source>
</evidence>
<dbReference type="GO" id="GO:0005886">
    <property type="term" value="C:plasma membrane"/>
    <property type="evidence" value="ECO:0007669"/>
    <property type="project" value="TreeGrafter"/>
</dbReference>
<proteinExistence type="predicted"/>
<dbReference type="InterPro" id="IPR007844">
    <property type="entry name" value="AsmA"/>
</dbReference>
<reference evidence="3 4" key="1">
    <citation type="submission" date="2018-08" db="EMBL/GenBank/DDBJ databases">
        <title>Mucilaginibacter sp. MYSH2.</title>
        <authorList>
            <person name="Seo T."/>
        </authorList>
    </citation>
    <scope>NUCLEOTIDE SEQUENCE [LARGE SCALE GENOMIC DNA]</scope>
    <source>
        <strain evidence="3 4">MYSH2</strain>
    </source>
</reference>
<dbReference type="RefSeq" id="WP_117390988.1">
    <property type="nucleotide sequence ID" value="NZ_QWDC01000001.1"/>
</dbReference>
<dbReference type="InterPro" id="IPR052894">
    <property type="entry name" value="AsmA-related"/>
</dbReference>
<evidence type="ECO:0000313" key="3">
    <source>
        <dbReference type="EMBL" id="RFZ95425.1"/>
    </source>
</evidence>
<gene>
    <name evidence="3" type="ORF">D0C36_07850</name>
</gene>
<accession>A0A372NZ89</accession>
<dbReference type="PANTHER" id="PTHR30441">
    <property type="entry name" value="DUF748 DOMAIN-CONTAINING PROTEIN"/>
    <property type="match status" value="1"/>
</dbReference>
<protein>
    <submittedName>
        <fullName evidence="3">AsmA family protein</fullName>
    </submittedName>
</protein>
<dbReference type="OrthoDB" id="1489065at2"/>
<dbReference type="EMBL" id="QWDC01000001">
    <property type="protein sequence ID" value="RFZ95425.1"/>
    <property type="molecule type" value="Genomic_DNA"/>
</dbReference>
<keyword evidence="4" id="KW-1185">Reference proteome</keyword>
<name>A0A372NZ89_9SPHI</name>
<evidence type="ECO:0000259" key="2">
    <source>
        <dbReference type="Pfam" id="PF05170"/>
    </source>
</evidence>
<sequence length="811" mass="90312">MPKWLKISLKVVGVVILLFVLLIVGATMYISFNKAKVLKMVNEQLDKSVDGTLVIGDMKPNFFKGLPHVSLTLQNVLVRDKQFERHKHTLLNAKSFNISLNTLALFKGTIDINHIAINNADIDLYTDSTGYSNTAVFKKDNKKVKDNPSESSSPTQLQNFSFNDVTFTVDNQKDYKLFKFAINDLKGNMVYPDSGWHANFHLDVMAKSMAFNTLKGSFIKNKRLTGNFSTGYNEDKGDITVKVTPLNIGDNPFDINAAFHTKTPNTDFSINLVADKILWKSASNLVAANIQKSLNMFSLDKPIDVTAAINGSFGGGGDPLLYITAKVKDNKLSTPGAVIENCSFNGVFTNRYAKNKELSDANSVIKLTNFKGTYNHLPFTIDTGSVVNLDKPIATGNFRSSFPAADLNWFLEDDVAKFSGGTADINLRYRADVVDYEINKPFINGSINLKNTDLYYLPRGLKLKNTSFSLNFVKDDLILKNIRLQSGRSVVTMEGRVNNFMNVYYDAPEKILLTWQIHSPALYLNEFMGFLAERKGAPAAKKRGNSGSFVNQFGTVLERGRAEMHMQVNKVYYKNFLATDAHADLLTTENGVIIQNVGVKHAGGSLKMNGKVMQGDKLNRFALNTIVSHVNMPEFFRAFNNFGLKDFTAENLKGFLSAKTNITGSITDAGNMVPNSIKGNLDLSMRDAALLNFQPLQGVGKFVFPFRDLKNIQIPVLDAHFIVNGDMITIKPMEISSSVLNVDVEGVYGLNRGTNIALDVPLRNPKDDFKITDPEERKKKRFKGIVVHVRAHEEDGKMKIGWNKNHKDTSK</sequence>
<dbReference type="PANTHER" id="PTHR30441:SF8">
    <property type="entry name" value="DUF748 DOMAIN-CONTAINING PROTEIN"/>
    <property type="match status" value="1"/>
</dbReference>
<keyword evidence="1" id="KW-0812">Transmembrane</keyword>
<evidence type="ECO:0000313" key="4">
    <source>
        <dbReference type="Proteomes" id="UP000264217"/>
    </source>
</evidence>
<feature type="transmembrane region" description="Helical" evidence="1">
    <location>
        <begin position="12"/>
        <end position="32"/>
    </location>
</feature>
<dbReference type="AlphaFoldDB" id="A0A372NZ89"/>
<dbReference type="Proteomes" id="UP000264217">
    <property type="component" value="Unassembled WGS sequence"/>
</dbReference>
<organism evidence="3 4">
    <name type="scientific">Mucilaginibacter conchicola</name>
    <dbReference type="NCBI Taxonomy" id="2303333"/>
    <lineage>
        <taxon>Bacteria</taxon>
        <taxon>Pseudomonadati</taxon>
        <taxon>Bacteroidota</taxon>
        <taxon>Sphingobacteriia</taxon>
        <taxon>Sphingobacteriales</taxon>
        <taxon>Sphingobacteriaceae</taxon>
        <taxon>Mucilaginibacter</taxon>
    </lineage>
</organism>
<comment type="caution">
    <text evidence="3">The sequence shown here is derived from an EMBL/GenBank/DDBJ whole genome shotgun (WGS) entry which is preliminary data.</text>
</comment>
<dbReference type="GO" id="GO:0090313">
    <property type="term" value="P:regulation of protein targeting to membrane"/>
    <property type="evidence" value="ECO:0007669"/>
    <property type="project" value="TreeGrafter"/>
</dbReference>
<keyword evidence="1" id="KW-1133">Transmembrane helix</keyword>
<feature type="domain" description="AsmA" evidence="2">
    <location>
        <begin position="1"/>
        <end position="256"/>
    </location>
</feature>
<keyword evidence="1" id="KW-0472">Membrane</keyword>